<organism evidence="1 2">
    <name type="scientific">Phototrophicus methaneseepsis</name>
    <dbReference type="NCBI Taxonomy" id="2710758"/>
    <lineage>
        <taxon>Bacteria</taxon>
        <taxon>Bacillati</taxon>
        <taxon>Chloroflexota</taxon>
        <taxon>Candidatus Thermofontia</taxon>
        <taxon>Phototrophicales</taxon>
        <taxon>Phototrophicaceae</taxon>
        <taxon>Phototrophicus</taxon>
    </lineage>
</organism>
<sequence length="173" mass="19937">MSNTMLQRGKTRVKPHNMRTIDNRKRYMQIVRADNQLIVGQFSQMAVEAIKESNRRLATPAHFRPLEEVATPHGQGVILRRWEQKDPWGMNKRSYMYRIELPSRIKTLDDGTRLRMFPEMLTISEEDLIKHQQARTIQIQRPIAPAPAPRIIALLPAPSIMGLLPSGLEVHNA</sequence>
<reference evidence="1 2" key="1">
    <citation type="submission" date="2020-02" db="EMBL/GenBank/DDBJ databases">
        <authorList>
            <person name="Zheng R.K."/>
            <person name="Sun C.M."/>
        </authorList>
    </citation>
    <scope>NUCLEOTIDE SEQUENCE [LARGE SCALE GENOMIC DNA]</scope>
    <source>
        <strain evidence="2">rifampicinis</strain>
    </source>
</reference>
<proteinExistence type="predicted"/>
<keyword evidence="2" id="KW-1185">Reference proteome</keyword>
<dbReference type="AlphaFoldDB" id="A0A7S8E642"/>
<dbReference type="EMBL" id="CP062983">
    <property type="protein sequence ID" value="QPC81086.1"/>
    <property type="molecule type" value="Genomic_DNA"/>
</dbReference>
<protein>
    <submittedName>
        <fullName evidence="1">Uncharacterized protein</fullName>
    </submittedName>
</protein>
<accession>A0A7S8E642</accession>
<gene>
    <name evidence="1" type="ORF">G4Y79_15385</name>
</gene>
<evidence type="ECO:0000313" key="2">
    <source>
        <dbReference type="Proteomes" id="UP000594468"/>
    </source>
</evidence>
<dbReference type="Proteomes" id="UP000594468">
    <property type="component" value="Chromosome"/>
</dbReference>
<evidence type="ECO:0000313" key="1">
    <source>
        <dbReference type="EMBL" id="QPC81086.1"/>
    </source>
</evidence>
<dbReference type="RefSeq" id="WP_195169159.1">
    <property type="nucleotide sequence ID" value="NZ_CP062983.1"/>
</dbReference>
<dbReference type="KEGG" id="pmet:G4Y79_15385"/>
<name>A0A7S8E642_9CHLR</name>